<dbReference type="AlphaFoldDB" id="A0A9X6WI35"/>
<evidence type="ECO:0000256" key="1">
    <source>
        <dbReference type="SAM" id="Phobius"/>
    </source>
</evidence>
<evidence type="ECO:0000313" key="2">
    <source>
        <dbReference type="EMBL" id="PFJ29173.1"/>
    </source>
</evidence>
<comment type="caution">
    <text evidence="2">The sequence shown here is derived from an EMBL/GenBank/DDBJ whole genome shotgun (WGS) entry which is preliminary data.</text>
</comment>
<organism evidence="2 3">
    <name type="scientific">Bacillus thuringiensis</name>
    <dbReference type="NCBI Taxonomy" id="1428"/>
    <lineage>
        <taxon>Bacteria</taxon>
        <taxon>Bacillati</taxon>
        <taxon>Bacillota</taxon>
        <taxon>Bacilli</taxon>
        <taxon>Bacillales</taxon>
        <taxon>Bacillaceae</taxon>
        <taxon>Bacillus</taxon>
        <taxon>Bacillus cereus group</taxon>
    </lineage>
</organism>
<proteinExistence type="predicted"/>
<accession>A0A9X6WI35</accession>
<dbReference type="Proteomes" id="UP000224003">
    <property type="component" value="Unassembled WGS sequence"/>
</dbReference>
<keyword evidence="1" id="KW-0812">Transmembrane</keyword>
<protein>
    <submittedName>
        <fullName evidence="2">Uncharacterized protein</fullName>
    </submittedName>
</protein>
<gene>
    <name evidence="2" type="ORF">COJ15_32175</name>
</gene>
<reference evidence="2 3" key="1">
    <citation type="submission" date="2017-09" db="EMBL/GenBank/DDBJ databases">
        <title>Large-scale bioinformatics analysis of Bacillus genomes uncovers conserved roles of natural products in bacterial physiology.</title>
        <authorList>
            <consortium name="Agbiome Team Llc"/>
            <person name="Bleich R.M."/>
            <person name="Grubbs K.J."/>
            <person name="Santa Maria K.C."/>
            <person name="Allen S.E."/>
            <person name="Farag S."/>
            <person name="Shank E.A."/>
            <person name="Bowers A."/>
        </authorList>
    </citation>
    <scope>NUCLEOTIDE SEQUENCE [LARGE SCALE GENOMIC DNA]</scope>
    <source>
        <strain evidence="2 3">AFS085496</strain>
    </source>
</reference>
<dbReference type="EMBL" id="NUVX01000080">
    <property type="protein sequence ID" value="PFJ29173.1"/>
    <property type="molecule type" value="Genomic_DNA"/>
</dbReference>
<evidence type="ECO:0000313" key="3">
    <source>
        <dbReference type="Proteomes" id="UP000224003"/>
    </source>
</evidence>
<keyword evidence="1" id="KW-1133">Transmembrane helix</keyword>
<sequence>MDYLFILFAAIFILVTFFLLKMRRKNKILLQNSKRQQLLVSLNEHLKEINKPSNEKKMNKEEVQQIKKNIEEILEQALDGKIDDTTLEKNIENINYSLQNVKSKTKKEFDKKDELIKKINYEVGRFKTFLNTNVFYPKEFLFTANRLEGKVIDLQESKPEKLSNLMNDIEKELFRFQNDLKEFFKLHNKLKSFIANTPELTGNDKQEIYFHIQNGKFEQAEALMDKFLNTKPEKEYEDELTKK</sequence>
<keyword evidence="1" id="KW-0472">Membrane</keyword>
<name>A0A9X6WI35_BACTU</name>
<feature type="transmembrane region" description="Helical" evidence="1">
    <location>
        <begin position="6"/>
        <end position="22"/>
    </location>
</feature>
<dbReference type="RefSeq" id="WP_098517644.1">
    <property type="nucleotide sequence ID" value="NZ_NUVX01000080.1"/>
</dbReference>